<dbReference type="GO" id="GO:0009116">
    <property type="term" value="P:nucleoside metabolic process"/>
    <property type="evidence" value="ECO:0007669"/>
    <property type="project" value="InterPro"/>
</dbReference>
<evidence type="ECO:0000256" key="2">
    <source>
        <dbReference type="ARBA" id="ARBA00023180"/>
    </source>
</evidence>
<dbReference type="SUPFAM" id="SSF49363">
    <property type="entry name" value="Purple acid phosphatase, N-terminal domain"/>
    <property type="match status" value="1"/>
</dbReference>
<comment type="similarity">
    <text evidence="3">Belongs to the metallophosphoesterase superfamily. Purple acid phosphatase family.</text>
</comment>
<evidence type="ECO:0000313" key="8">
    <source>
        <dbReference type="Proteomes" id="UP000037505"/>
    </source>
</evidence>
<dbReference type="RefSeq" id="XP_015404672.1">
    <property type="nucleotide sequence ID" value="XM_015553749.1"/>
</dbReference>
<keyword evidence="2" id="KW-0325">Glycoprotein</keyword>
<keyword evidence="1" id="KW-0732">Signal</keyword>
<dbReference type="InterPro" id="IPR025733">
    <property type="entry name" value="PAPs_C"/>
</dbReference>
<dbReference type="Pfam" id="PF00149">
    <property type="entry name" value="Metallophos"/>
    <property type="match status" value="1"/>
</dbReference>
<dbReference type="InterPro" id="IPR029052">
    <property type="entry name" value="Metallo-depent_PP-like"/>
</dbReference>
<dbReference type="EMBL" id="JNOM01000249">
    <property type="protein sequence ID" value="KNG83749.1"/>
    <property type="molecule type" value="Genomic_DNA"/>
</dbReference>
<dbReference type="InterPro" id="IPR015914">
    <property type="entry name" value="PAPs_N"/>
</dbReference>
<dbReference type="CDD" id="cd00839">
    <property type="entry name" value="MPP_PAPs"/>
    <property type="match status" value="1"/>
</dbReference>
<feature type="domain" description="Calcineurin-like phosphoesterase" evidence="4">
    <location>
        <begin position="265"/>
        <end position="502"/>
    </location>
</feature>
<dbReference type="EC" id="3.1.3.2" evidence="3"/>
<dbReference type="GeneID" id="26810297"/>
<dbReference type="PANTHER" id="PTHR45867:SF3">
    <property type="entry name" value="ACID PHOSPHATASE TYPE 7"/>
    <property type="match status" value="1"/>
</dbReference>
<dbReference type="InterPro" id="IPR041792">
    <property type="entry name" value="MPP_PAP"/>
</dbReference>
<organism evidence="7 8">
    <name type="scientific">Aspergillus nomiae NRRL (strain ATCC 15546 / NRRL 13137 / CBS 260.88 / M93)</name>
    <dbReference type="NCBI Taxonomy" id="1509407"/>
    <lineage>
        <taxon>Eukaryota</taxon>
        <taxon>Fungi</taxon>
        <taxon>Dikarya</taxon>
        <taxon>Ascomycota</taxon>
        <taxon>Pezizomycotina</taxon>
        <taxon>Eurotiomycetes</taxon>
        <taxon>Eurotiomycetidae</taxon>
        <taxon>Eurotiales</taxon>
        <taxon>Aspergillaceae</taxon>
        <taxon>Aspergillus</taxon>
        <taxon>Aspergillus subgen. Circumdati</taxon>
    </lineage>
</organism>
<keyword evidence="8" id="KW-1185">Reference proteome</keyword>
<evidence type="ECO:0000256" key="1">
    <source>
        <dbReference type="ARBA" id="ARBA00022729"/>
    </source>
</evidence>
<evidence type="ECO:0000259" key="5">
    <source>
        <dbReference type="Pfam" id="PF14008"/>
    </source>
</evidence>
<feature type="domain" description="Purple acid phosphatase N-terminal" evidence="6">
    <location>
        <begin position="133"/>
        <end position="218"/>
    </location>
</feature>
<dbReference type="Proteomes" id="UP000037505">
    <property type="component" value="Unassembled WGS sequence"/>
</dbReference>
<dbReference type="SUPFAM" id="SSF53167">
    <property type="entry name" value="Purine and uridine phosphorylases"/>
    <property type="match status" value="1"/>
</dbReference>
<name>A0A0L1IW73_ASPN3</name>
<dbReference type="PANTHER" id="PTHR45867">
    <property type="entry name" value="PURPLE ACID PHOSPHATASE"/>
    <property type="match status" value="1"/>
</dbReference>
<evidence type="ECO:0000259" key="4">
    <source>
        <dbReference type="Pfam" id="PF00149"/>
    </source>
</evidence>
<dbReference type="GO" id="GO:0003993">
    <property type="term" value="F:acid phosphatase activity"/>
    <property type="evidence" value="ECO:0007669"/>
    <property type="project" value="UniProtKB-EC"/>
</dbReference>
<proteinExistence type="inferred from homology"/>
<dbReference type="Pfam" id="PF16656">
    <property type="entry name" value="Pur_ac_phosph_N"/>
    <property type="match status" value="1"/>
</dbReference>
<keyword evidence="3" id="KW-0378">Hydrolase</keyword>
<comment type="caution">
    <text evidence="7">The sequence shown here is derived from an EMBL/GenBank/DDBJ whole genome shotgun (WGS) entry which is preliminary data.</text>
</comment>
<dbReference type="GO" id="GO:0046872">
    <property type="term" value="F:metal ion binding"/>
    <property type="evidence" value="ECO:0007669"/>
    <property type="project" value="InterPro"/>
</dbReference>
<dbReference type="SUPFAM" id="SSF56300">
    <property type="entry name" value="Metallo-dependent phosphatases"/>
    <property type="match status" value="1"/>
</dbReference>
<dbReference type="InterPro" id="IPR035994">
    <property type="entry name" value="Nucleoside_phosphorylase_sf"/>
</dbReference>
<protein>
    <recommendedName>
        <fullName evidence="3">Purple acid phosphatase</fullName>
        <ecNumber evidence="3">3.1.3.2</ecNumber>
    </recommendedName>
</protein>
<reference evidence="7 8" key="1">
    <citation type="submission" date="2014-06" db="EMBL/GenBank/DDBJ databases">
        <title>The Genome of the Aflatoxigenic Filamentous Fungus Aspergillus nomius.</title>
        <authorList>
            <person name="Moore M.G."/>
            <person name="Shannon B.M."/>
            <person name="Brian M.M."/>
        </authorList>
    </citation>
    <scope>NUCLEOTIDE SEQUENCE [LARGE SCALE GENOMIC DNA]</scope>
    <source>
        <strain evidence="7 8">NRRL 13137</strain>
    </source>
</reference>
<dbReference type="AlphaFoldDB" id="A0A0L1IW73"/>
<sequence length="599" mass="66324">MKDAKTRDRLARQLGIMCFEMEAAGLMDHFPCLVIRRISDYAEFHTNDQWHGYATATAAAYAKELLSVVPPVEVVETDPADVRSTGQSTSTASLNNQTVLLNMVRFLGLSAVLPASLLFTSTSFAKPQNDVLPRQLRLAYAGEKGMMVSWNTYSQLTKPTVRYGRKPNQLDQEASSEVSVTYETSLTYNNHVPLLDLEPGTVYYYLPEHSNATEPYSFMASRPVGDQTPYSVAVAIDMGVMGPEGLTTHVGKGAGHPLKPGDNNTMQSLQEQGASTDFLWHPGDIAYADYWLKEEIQGFLPNTTIADGYKVYESLLNQYYDEMSAITSKKPYMVGPGNHEANCDNGGTSDSAHHISYNVSICMPGQTNFTGYRNHFRMPSPQSGGVGNFWYSFDSGMVHYVQFDTETDLGHGFIGPDEIGGSEGEESGPFSTLRDAQLNWLEKDLSSVDRNKTPWIIAAGHRPWYISAKNQSGTICEDCRKVFEPIFLKYGVDLVLSGHAHLYERNAPIRTFNADPNGLNNPSAPWYITNGAAGHYDGLDSLKYPLQPYSRAAQDSAYGWSKLTFHNCTHLTHEFISSSNGTVLDTATLFKRRECSAKP</sequence>
<dbReference type="InterPro" id="IPR008963">
    <property type="entry name" value="Purple_acid_Pase-like_N"/>
</dbReference>
<accession>A0A0L1IW73</accession>
<gene>
    <name evidence="7" type="ORF">ANOM_008493</name>
</gene>
<evidence type="ECO:0000256" key="3">
    <source>
        <dbReference type="RuleBase" id="RU361203"/>
    </source>
</evidence>
<dbReference type="Gene3D" id="3.40.50.1580">
    <property type="entry name" value="Nucleoside phosphorylase domain"/>
    <property type="match status" value="1"/>
</dbReference>
<dbReference type="Gene3D" id="3.60.21.10">
    <property type="match status" value="1"/>
</dbReference>
<evidence type="ECO:0000259" key="6">
    <source>
        <dbReference type="Pfam" id="PF16656"/>
    </source>
</evidence>
<dbReference type="InterPro" id="IPR004843">
    <property type="entry name" value="Calcineurin-like_PHP"/>
</dbReference>
<evidence type="ECO:0000313" key="7">
    <source>
        <dbReference type="EMBL" id="KNG83749.1"/>
    </source>
</evidence>
<dbReference type="Pfam" id="PF14008">
    <property type="entry name" value="Metallophos_C"/>
    <property type="match status" value="1"/>
</dbReference>
<comment type="catalytic activity">
    <reaction evidence="3">
        <text>a phosphate monoester + H2O = an alcohol + phosphate</text>
        <dbReference type="Rhea" id="RHEA:15017"/>
        <dbReference type="ChEBI" id="CHEBI:15377"/>
        <dbReference type="ChEBI" id="CHEBI:30879"/>
        <dbReference type="ChEBI" id="CHEBI:43474"/>
        <dbReference type="ChEBI" id="CHEBI:67140"/>
        <dbReference type="EC" id="3.1.3.2"/>
    </reaction>
</comment>
<dbReference type="Gene3D" id="2.60.40.380">
    <property type="entry name" value="Purple acid phosphatase-like, N-terminal"/>
    <property type="match status" value="1"/>
</dbReference>
<dbReference type="OrthoDB" id="45007at2759"/>
<dbReference type="STRING" id="1509407.A0A0L1IW73"/>
<feature type="domain" description="Purple acid phosphatase C-terminal" evidence="5">
    <location>
        <begin position="524"/>
        <end position="586"/>
    </location>
</feature>